<accession>A0A3L9DRC1</accession>
<name>A0A3L9DRC1_9STRE</name>
<dbReference type="EMBL" id="RCVM01000012">
    <property type="protein sequence ID" value="RLY02768.1"/>
    <property type="molecule type" value="Genomic_DNA"/>
</dbReference>
<keyword evidence="1 3" id="KW-0812">Transmembrane</keyword>
<dbReference type="PANTHER" id="PTHR37815">
    <property type="entry name" value="UPF0397 PROTEIN BC_2624-RELATED"/>
    <property type="match status" value="1"/>
</dbReference>
<evidence type="ECO:0000256" key="1">
    <source>
        <dbReference type="ARBA" id="ARBA00022692"/>
    </source>
</evidence>
<gene>
    <name evidence="4" type="ORF">EAF07_06640</name>
</gene>
<organism evidence="4 5">
    <name type="scientific">Streptococcus hillyeri</name>
    <dbReference type="NCBI Taxonomy" id="2282420"/>
    <lineage>
        <taxon>Bacteria</taxon>
        <taxon>Bacillati</taxon>
        <taxon>Bacillota</taxon>
        <taxon>Bacilli</taxon>
        <taxon>Lactobacillales</taxon>
        <taxon>Streptococcaceae</taxon>
        <taxon>Streptococcus</taxon>
    </lineage>
</organism>
<evidence type="ECO:0000313" key="4">
    <source>
        <dbReference type="EMBL" id="RLY02768.1"/>
    </source>
</evidence>
<dbReference type="PANTHER" id="PTHR37815:SF3">
    <property type="entry name" value="UPF0397 PROTEIN SPR0429"/>
    <property type="match status" value="1"/>
</dbReference>
<dbReference type="Gene3D" id="1.10.1760.20">
    <property type="match status" value="1"/>
</dbReference>
<dbReference type="AlphaFoldDB" id="A0A3L9DRC1"/>
<keyword evidence="5" id="KW-1185">Reference proteome</keyword>
<keyword evidence="3" id="KW-0472">Membrane</keyword>
<comment type="caution">
    <text evidence="4">The sequence shown here is derived from an EMBL/GenBank/DDBJ whole genome shotgun (WGS) entry which is preliminary data.</text>
</comment>
<reference evidence="4 5" key="1">
    <citation type="submission" date="2018-10" db="EMBL/GenBank/DDBJ databases">
        <title>Streptococcus hillyeri sp. nov., isolated from equine tracheal sample.</title>
        <authorList>
            <person name="Macfadyen A.C."/>
            <person name="Waller A."/>
            <person name="Paterson G.K."/>
        </authorList>
    </citation>
    <scope>NUCLEOTIDE SEQUENCE [LARGE SCALE GENOMIC DNA]</scope>
    <source>
        <strain evidence="4 5">28462</strain>
    </source>
</reference>
<dbReference type="Proteomes" id="UP000279194">
    <property type="component" value="Unassembled WGS sequence"/>
</dbReference>
<dbReference type="GO" id="GO:0016020">
    <property type="term" value="C:membrane"/>
    <property type="evidence" value="ECO:0007669"/>
    <property type="project" value="InterPro"/>
</dbReference>
<evidence type="ECO:0000256" key="2">
    <source>
        <dbReference type="ARBA" id="ARBA00022989"/>
    </source>
</evidence>
<sequence length="153" mass="16239">MRQTKTKQLTLLAILTALTVVLGLFVKIPTVKGVTTLLDAGIFFAAFHLGKKEGAIVGGLSGFLFDLIAGYPQWMFISLVAHGGQGYLAGFTGKKRYLGILSSVIVMVATYFVASSVMYDVTAATADIITNILQNVVGILVGLTLVKAVEQVK</sequence>
<evidence type="ECO:0000256" key="3">
    <source>
        <dbReference type="SAM" id="Phobius"/>
    </source>
</evidence>
<feature type="transmembrane region" description="Helical" evidence="3">
    <location>
        <begin position="131"/>
        <end position="149"/>
    </location>
</feature>
<protein>
    <submittedName>
        <fullName evidence="4">ECF transporter S component</fullName>
    </submittedName>
</protein>
<dbReference type="InterPro" id="IPR009825">
    <property type="entry name" value="ECF_substrate-spec-like"/>
</dbReference>
<dbReference type="Pfam" id="PF07155">
    <property type="entry name" value="ECF-ribofla_trS"/>
    <property type="match status" value="1"/>
</dbReference>
<keyword evidence="2 3" id="KW-1133">Transmembrane helix</keyword>
<proteinExistence type="predicted"/>
<feature type="transmembrane region" description="Helical" evidence="3">
    <location>
        <begin position="97"/>
        <end position="119"/>
    </location>
</feature>
<dbReference type="RefSeq" id="WP_121835811.1">
    <property type="nucleotide sequence ID" value="NZ_CP163513.1"/>
</dbReference>
<evidence type="ECO:0000313" key="5">
    <source>
        <dbReference type="Proteomes" id="UP000279194"/>
    </source>
</evidence>
<dbReference type="OrthoDB" id="411368at2"/>